<dbReference type="EMBL" id="CP002105">
    <property type="protein sequence ID" value="ADL12730.1"/>
    <property type="molecule type" value="Genomic_DNA"/>
</dbReference>
<accession>D9QQD9</accession>
<dbReference type="OrthoDB" id="9813612at2"/>
<dbReference type="GO" id="GO:0004400">
    <property type="term" value="F:histidinol-phosphate transaminase activity"/>
    <property type="evidence" value="ECO:0007669"/>
    <property type="project" value="UniProtKB-UniRule"/>
</dbReference>
<dbReference type="STRING" id="574087.Acear_1211"/>
<comment type="cofactor">
    <cofactor evidence="1 11">
        <name>pyridoxal 5'-phosphate</name>
        <dbReference type="ChEBI" id="CHEBI:597326"/>
    </cofactor>
</comment>
<evidence type="ECO:0000313" key="13">
    <source>
        <dbReference type="EMBL" id="ADL12730.1"/>
    </source>
</evidence>
<evidence type="ECO:0000256" key="2">
    <source>
        <dbReference type="ARBA" id="ARBA00005011"/>
    </source>
</evidence>
<keyword evidence="7 11" id="KW-0808">Transferase</keyword>
<dbReference type="InterPro" id="IPR050106">
    <property type="entry name" value="HistidinolP_aminotransfase"/>
</dbReference>
<comment type="similarity">
    <text evidence="3 11">Belongs to the class-II pyridoxal-phosphate-dependent aminotransferase family. Histidinol-phosphate aminotransferase subfamily.</text>
</comment>
<feature type="modified residue" description="N6-(pyridoxal phosphate)lysine" evidence="11">
    <location>
        <position position="224"/>
    </location>
</feature>
<dbReference type="EC" id="2.6.1.9" evidence="11"/>
<sequence>MVDEIRETIKNVSPYAHGKTIKEIKEEYGLDKVAKLCFNENPYAPYPNCLSAIKNEFENLNYYADADYIELKELIGERLGFAKKNIALSHGAVGILEILSKIFIQKGNEVIIPESTYGLYEDLSRSLGAVVKKAPLVSDKINVEVMLDKITPETKLIWLCNPHNPTGTIIKDSEFKYFLDQVPEDVWIIVDEAYYEFTDAEELPDTTATVKEGENIILVRTFSKAYGMAGLRLGYALADQEIIRAIKQASQPFNANKAAIAGAKAVLKDDSYFKKAVNKINDSKEYLISELKKMNYQVLPSYTNFVFFRTSYPADEITNELLQNGVMVASGSRWNCDKGIRVSIGKPEENQKFLQELKRAGS</sequence>
<keyword evidence="6 11" id="KW-0028">Amino-acid biosynthesis</keyword>
<evidence type="ECO:0000256" key="6">
    <source>
        <dbReference type="ARBA" id="ARBA00022605"/>
    </source>
</evidence>
<evidence type="ECO:0000313" key="14">
    <source>
        <dbReference type="Proteomes" id="UP000001661"/>
    </source>
</evidence>
<evidence type="ECO:0000256" key="9">
    <source>
        <dbReference type="ARBA" id="ARBA00023102"/>
    </source>
</evidence>
<dbReference type="Pfam" id="PF00155">
    <property type="entry name" value="Aminotran_1_2"/>
    <property type="match status" value="1"/>
</dbReference>
<dbReference type="InterPro" id="IPR015421">
    <property type="entry name" value="PyrdxlP-dep_Trfase_major"/>
</dbReference>
<keyword evidence="5 11" id="KW-0032">Aminotransferase</keyword>
<dbReference type="PROSITE" id="PS00599">
    <property type="entry name" value="AA_TRANSFER_CLASS_2"/>
    <property type="match status" value="1"/>
</dbReference>
<dbReference type="NCBIfam" id="TIGR01141">
    <property type="entry name" value="hisC"/>
    <property type="match status" value="1"/>
</dbReference>
<dbReference type="InterPro" id="IPR015424">
    <property type="entry name" value="PyrdxlP-dep_Trfase"/>
</dbReference>
<gene>
    <name evidence="11" type="primary">hisC</name>
    <name evidence="13" type="ordered locus">Acear_1211</name>
</gene>
<evidence type="ECO:0000256" key="5">
    <source>
        <dbReference type="ARBA" id="ARBA00022576"/>
    </source>
</evidence>
<evidence type="ECO:0000259" key="12">
    <source>
        <dbReference type="Pfam" id="PF00155"/>
    </source>
</evidence>
<dbReference type="GO" id="GO:0000105">
    <property type="term" value="P:L-histidine biosynthetic process"/>
    <property type="evidence" value="ECO:0007669"/>
    <property type="project" value="UniProtKB-UniRule"/>
</dbReference>
<evidence type="ECO:0000256" key="10">
    <source>
        <dbReference type="ARBA" id="ARBA00047481"/>
    </source>
</evidence>
<dbReference type="InterPro" id="IPR004839">
    <property type="entry name" value="Aminotransferase_I/II_large"/>
</dbReference>
<reference evidence="13 14" key="1">
    <citation type="journal article" date="2010" name="Stand. Genomic Sci.">
        <title>Complete genome sequence of Acetohalobium arabaticum type strain (Z-7288).</title>
        <authorList>
            <person name="Sikorski J."/>
            <person name="Lapidus A."/>
            <person name="Chertkov O."/>
            <person name="Lucas S."/>
            <person name="Copeland A."/>
            <person name="Glavina Del Rio T."/>
            <person name="Nolan M."/>
            <person name="Tice H."/>
            <person name="Cheng J.F."/>
            <person name="Han C."/>
            <person name="Brambilla E."/>
            <person name="Pitluck S."/>
            <person name="Liolios K."/>
            <person name="Ivanova N."/>
            <person name="Mavromatis K."/>
            <person name="Mikhailova N."/>
            <person name="Pati A."/>
            <person name="Bruce D."/>
            <person name="Detter C."/>
            <person name="Tapia R."/>
            <person name="Goodwin L."/>
            <person name="Chen A."/>
            <person name="Palaniappan K."/>
            <person name="Land M."/>
            <person name="Hauser L."/>
            <person name="Chang Y.J."/>
            <person name="Jeffries C.D."/>
            <person name="Rohde M."/>
            <person name="Goker M."/>
            <person name="Spring S."/>
            <person name="Woyke T."/>
            <person name="Bristow J."/>
            <person name="Eisen J.A."/>
            <person name="Markowitz V."/>
            <person name="Hugenholtz P."/>
            <person name="Kyrpides N.C."/>
            <person name="Klenk H.P."/>
        </authorList>
    </citation>
    <scope>NUCLEOTIDE SEQUENCE [LARGE SCALE GENOMIC DNA]</scope>
    <source>
        <strain evidence="14">ATCC 49924 / DSM 5501 / Z-7288</strain>
    </source>
</reference>
<comment type="subunit">
    <text evidence="4 11">Homodimer.</text>
</comment>
<dbReference type="Gene3D" id="3.40.640.10">
    <property type="entry name" value="Type I PLP-dependent aspartate aminotransferase-like (Major domain)"/>
    <property type="match status" value="1"/>
</dbReference>
<proteinExistence type="inferred from homology"/>
<dbReference type="AlphaFoldDB" id="D9QQD9"/>
<dbReference type="RefSeq" id="WP_013278176.1">
    <property type="nucleotide sequence ID" value="NC_014378.1"/>
</dbReference>
<dbReference type="KEGG" id="aar:Acear_1211"/>
<dbReference type="HOGENOM" id="CLU_017584_3_3_9"/>
<evidence type="ECO:0000256" key="4">
    <source>
        <dbReference type="ARBA" id="ARBA00011738"/>
    </source>
</evidence>
<dbReference type="Proteomes" id="UP000001661">
    <property type="component" value="Chromosome"/>
</dbReference>
<dbReference type="PANTHER" id="PTHR43643">
    <property type="entry name" value="HISTIDINOL-PHOSPHATE AMINOTRANSFERASE 2"/>
    <property type="match status" value="1"/>
</dbReference>
<dbReference type="HAMAP" id="MF_01023">
    <property type="entry name" value="HisC_aminotrans_2"/>
    <property type="match status" value="1"/>
</dbReference>
<dbReference type="CDD" id="cd00609">
    <property type="entry name" value="AAT_like"/>
    <property type="match status" value="1"/>
</dbReference>
<feature type="domain" description="Aminotransferase class I/classII large" evidence="12">
    <location>
        <begin position="32"/>
        <end position="356"/>
    </location>
</feature>
<evidence type="ECO:0000256" key="8">
    <source>
        <dbReference type="ARBA" id="ARBA00022898"/>
    </source>
</evidence>
<comment type="catalytic activity">
    <reaction evidence="10 11">
        <text>L-histidinol phosphate + 2-oxoglutarate = 3-(imidazol-4-yl)-2-oxopropyl phosphate + L-glutamate</text>
        <dbReference type="Rhea" id="RHEA:23744"/>
        <dbReference type="ChEBI" id="CHEBI:16810"/>
        <dbReference type="ChEBI" id="CHEBI:29985"/>
        <dbReference type="ChEBI" id="CHEBI:57766"/>
        <dbReference type="ChEBI" id="CHEBI:57980"/>
        <dbReference type="EC" id="2.6.1.9"/>
    </reaction>
</comment>
<dbReference type="InterPro" id="IPR005861">
    <property type="entry name" value="HisP_aminotrans"/>
</dbReference>
<evidence type="ECO:0000256" key="1">
    <source>
        <dbReference type="ARBA" id="ARBA00001933"/>
    </source>
</evidence>
<dbReference type="GO" id="GO:0030170">
    <property type="term" value="F:pyridoxal phosphate binding"/>
    <property type="evidence" value="ECO:0007669"/>
    <property type="project" value="InterPro"/>
</dbReference>
<keyword evidence="9 11" id="KW-0368">Histidine biosynthesis</keyword>
<dbReference type="UniPathway" id="UPA00031">
    <property type="reaction ID" value="UER00012"/>
</dbReference>
<dbReference type="eggNOG" id="COG0079">
    <property type="taxonomic scope" value="Bacteria"/>
</dbReference>
<keyword evidence="14" id="KW-1185">Reference proteome</keyword>
<dbReference type="PANTHER" id="PTHR43643:SF6">
    <property type="entry name" value="HISTIDINOL-PHOSPHATE AMINOTRANSFERASE"/>
    <property type="match status" value="1"/>
</dbReference>
<name>D9QQD9_ACEAZ</name>
<dbReference type="Gene3D" id="3.90.1150.10">
    <property type="entry name" value="Aspartate Aminotransferase, domain 1"/>
    <property type="match status" value="1"/>
</dbReference>
<organism evidence="13 14">
    <name type="scientific">Acetohalobium arabaticum (strain ATCC 49924 / DSM 5501 / Z-7288)</name>
    <dbReference type="NCBI Taxonomy" id="574087"/>
    <lineage>
        <taxon>Bacteria</taxon>
        <taxon>Bacillati</taxon>
        <taxon>Bacillota</taxon>
        <taxon>Clostridia</taxon>
        <taxon>Halanaerobiales</taxon>
        <taxon>Halobacteroidaceae</taxon>
        <taxon>Acetohalobium</taxon>
    </lineage>
</organism>
<evidence type="ECO:0000256" key="3">
    <source>
        <dbReference type="ARBA" id="ARBA00007970"/>
    </source>
</evidence>
<keyword evidence="8 11" id="KW-0663">Pyridoxal phosphate</keyword>
<evidence type="ECO:0000256" key="11">
    <source>
        <dbReference type="HAMAP-Rule" id="MF_01023"/>
    </source>
</evidence>
<protein>
    <recommendedName>
        <fullName evidence="11">Histidinol-phosphate aminotransferase</fullName>
        <ecNumber evidence="11">2.6.1.9</ecNumber>
    </recommendedName>
    <alternativeName>
        <fullName evidence="11">Imidazole acetol-phosphate transaminase</fullName>
    </alternativeName>
</protein>
<dbReference type="InterPro" id="IPR001917">
    <property type="entry name" value="Aminotrans_II_pyridoxalP_BS"/>
</dbReference>
<dbReference type="SUPFAM" id="SSF53383">
    <property type="entry name" value="PLP-dependent transferases"/>
    <property type="match status" value="1"/>
</dbReference>
<dbReference type="InterPro" id="IPR015422">
    <property type="entry name" value="PyrdxlP-dep_Trfase_small"/>
</dbReference>
<comment type="pathway">
    <text evidence="2 11">Amino-acid biosynthesis; L-histidine biosynthesis; L-histidine from 5-phospho-alpha-D-ribose 1-diphosphate: step 7/9.</text>
</comment>
<evidence type="ECO:0000256" key="7">
    <source>
        <dbReference type="ARBA" id="ARBA00022679"/>
    </source>
</evidence>